<dbReference type="Pfam" id="PF00226">
    <property type="entry name" value="DnaJ"/>
    <property type="match status" value="1"/>
</dbReference>
<dbReference type="SMART" id="SM00028">
    <property type="entry name" value="TPR"/>
    <property type="match status" value="6"/>
</dbReference>
<evidence type="ECO:0000256" key="2">
    <source>
        <dbReference type="ARBA" id="ARBA00022803"/>
    </source>
</evidence>
<evidence type="ECO:0000313" key="6">
    <source>
        <dbReference type="EMBL" id="CAE0701935.1"/>
    </source>
</evidence>
<evidence type="ECO:0000256" key="4">
    <source>
        <dbReference type="SAM" id="SignalP"/>
    </source>
</evidence>
<organism evidence="6">
    <name type="scientific">Pelagomonas calceolata</name>
    <dbReference type="NCBI Taxonomy" id="35677"/>
    <lineage>
        <taxon>Eukaryota</taxon>
        <taxon>Sar</taxon>
        <taxon>Stramenopiles</taxon>
        <taxon>Ochrophyta</taxon>
        <taxon>Pelagophyceae</taxon>
        <taxon>Pelagomonadales</taxon>
        <taxon>Pelagomonadaceae</taxon>
        <taxon>Pelagomonas</taxon>
    </lineage>
</organism>
<accession>A0A7S4A2W8</accession>
<dbReference type="PROSITE" id="PS50005">
    <property type="entry name" value="TPR"/>
    <property type="match status" value="1"/>
</dbReference>
<dbReference type="PROSITE" id="PS00636">
    <property type="entry name" value="DNAJ_1"/>
    <property type="match status" value="1"/>
</dbReference>
<feature type="chain" id="PRO_5035681066" description="J domain-containing protein" evidence="4">
    <location>
        <begin position="19"/>
        <end position="487"/>
    </location>
</feature>
<dbReference type="PANTHER" id="PTHR45188">
    <property type="entry name" value="DNAJ PROTEIN P58IPK HOMOLOG"/>
    <property type="match status" value="1"/>
</dbReference>
<dbReference type="InterPro" id="IPR011990">
    <property type="entry name" value="TPR-like_helical_dom_sf"/>
</dbReference>
<sequence>MLLYLLLASLRGALPVTGAAPRKTGEETPGQLRSKADEALLKKDTDTALSLLARAIKLEPDNERNYFKRANVLKRAGKASRAVEDLDSALRIKPGYGAALLMRARALLGIGRCDEAKRDYDAAKDKEGSGAAAGCVAALQAADKARAKGDRRLELEHLAEVLEKYASDQPSHLLLLRARAHYDRKDWYECIAESGKALKQTPDDLEALELRGSAYYFLADHAMAKTHWQQALRSDPEHPGCKSGYKKLRSLTKKDAAGDKHSANGDHEKAVEQWVSALSVDESHAVFHTSTNLKIASSYLELKDYSNAKRHCDAVLSQDDKNVDALIKRTEAEIGAEDYDGARRTAARAREVSDDDRTRKNQQKAEVAFKQSKEVNHYKVLGVPRDARTRDIKKAYRDAALKYHPDKIAPDVSDGERERLTAKFQEIAAAYEILSDEETRAKYDAGEDVSGSGQQSQGFPGGFPGFPGGFPGGGFQQGGQRFTFTFR</sequence>
<dbReference type="AlphaFoldDB" id="A0A7S4A2W8"/>
<dbReference type="PROSITE" id="PS50076">
    <property type="entry name" value="DNAJ_2"/>
    <property type="match status" value="1"/>
</dbReference>
<dbReference type="InterPro" id="IPR018253">
    <property type="entry name" value="DnaJ_domain_CS"/>
</dbReference>
<dbReference type="Pfam" id="PF13181">
    <property type="entry name" value="TPR_8"/>
    <property type="match status" value="1"/>
</dbReference>
<dbReference type="SUPFAM" id="SSF46565">
    <property type="entry name" value="Chaperone J-domain"/>
    <property type="match status" value="1"/>
</dbReference>
<feature type="domain" description="J" evidence="5">
    <location>
        <begin position="376"/>
        <end position="447"/>
    </location>
</feature>
<reference evidence="6" key="1">
    <citation type="submission" date="2021-01" db="EMBL/GenBank/DDBJ databases">
        <authorList>
            <person name="Corre E."/>
            <person name="Pelletier E."/>
            <person name="Niang G."/>
            <person name="Scheremetjew M."/>
            <person name="Finn R."/>
            <person name="Kale V."/>
            <person name="Holt S."/>
            <person name="Cochrane G."/>
            <person name="Meng A."/>
            <person name="Brown T."/>
            <person name="Cohen L."/>
        </authorList>
    </citation>
    <scope>NUCLEOTIDE SEQUENCE</scope>
    <source>
        <strain evidence="6">CCMP1756</strain>
    </source>
</reference>
<dbReference type="InterPro" id="IPR001623">
    <property type="entry name" value="DnaJ_domain"/>
</dbReference>
<feature type="signal peptide" evidence="4">
    <location>
        <begin position="1"/>
        <end position="18"/>
    </location>
</feature>
<evidence type="ECO:0000256" key="1">
    <source>
        <dbReference type="ARBA" id="ARBA00022737"/>
    </source>
</evidence>
<reference evidence="7" key="2">
    <citation type="submission" date="2021-11" db="EMBL/GenBank/DDBJ databases">
        <authorList>
            <consortium name="Genoscope - CEA"/>
            <person name="William W."/>
        </authorList>
    </citation>
    <scope>NUCLEOTIDE SEQUENCE</scope>
</reference>
<feature type="repeat" description="TPR" evidence="3">
    <location>
        <begin position="205"/>
        <end position="238"/>
    </location>
</feature>
<dbReference type="EMBL" id="CAKKNE010000005">
    <property type="protein sequence ID" value="CAH0377934.1"/>
    <property type="molecule type" value="Genomic_DNA"/>
</dbReference>
<evidence type="ECO:0000256" key="3">
    <source>
        <dbReference type="PROSITE-ProRule" id="PRU00339"/>
    </source>
</evidence>
<dbReference type="SUPFAM" id="SSF48452">
    <property type="entry name" value="TPR-like"/>
    <property type="match status" value="1"/>
</dbReference>
<dbReference type="OrthoDB" id="10250354at2759"/>
<dbReference type="Proteomes" id="UP000789595">
    <property type="component" value="Unassembled WGS sequence"/>
</dbReference>
<evidence type="ECO:0000259" key="5">
    <source>
        <dbReference type="PROSITE" id="PS50076"/>
    </source>
</evidence>
<dbReference type="Gene3D" id="1.25.40.10">
    <property type="entry name" value="Tetratricopeptide repeat domain"/>
    <property type="match status" value="1"/>
</dbReference>
<dbReference type="InterPro" id="IPR019734">
    <property type="entry name" value="TPR_rpt"/>
</dbReference>
<dbReference type="InterPro" id="IPR036869">
    <property type="entry name" value="J_dom_sf"/>
</dbReference>
<dbReference type="CDD" id="cd06257">
    <property type="entry name" value="DnaJ"/>
    <property type="match status" value="1"/>
</dbReference>
<name>A0A7S4A2W8_9STRA</name>
<gene>
    <name evidence="6" type="ORF">PCAL00307_LOCUS17371</name>
    <name evidence="7" type="ORF">PECAL_5P24510</name>
</gene>
<dbReference type="Gene3D" id="1.10.287.110">
    <property type="entry name" value="DnaJ domain"/>
    <property type="match status" value="1"/>
</dbReference>
<dbReference type="PRINTS" id="PR00625">
    <property type="entry name" value="JDOMAIN"/>
</dbReference>
<keyword evidence="8" id="KW-1185">Reference proteome</keyword>
<dbReference type="EMBL" id="HBIW01020202">
    <property type="protein sequence ID" value="CAE0701935.1"/>
    <property type="molecule type" value="Transcribed_RNA"/>
</dbReference>
<keyword evidence="1" id="KW-0677">Repeat</keyword>
<evidence type="ECO:0000313" key="7">
    <source>
        <dbReference type="EMBL" id="CAH0377934.1"/>
    </source>
</evidence>
<dbReference type="SMART" id="SM00271">
    <property type="entry name" value="DnaJ"/>
    <property type="match status" value="1"/>
</dbReference>
<keyword evidence="4" id="KW-0732">Signal</keyword>
<keyword evidence="2 3" id="KW-0802">TPR repeat</keyword>
<evidence type="ECO:0000313" key="8">
    <source>
        <dbReference type="Proteomes" id="UP000789595"/>
    </source>
</evidence>
<dbReference type="PANTHER" id="PTHR45188:SF2">
    <property type="entry name" value="DNAJ HOMOLOG SUBFAMILY C MEMBER 7"/>
    <property type="match status" value="1"/>
</dbReference>
<protein>
    <recommendedName>
        <fullName evidence="5">J domain-containing protein</fullName>
    </recommendedName>
</protein>
<proteinExistence type="predicted"/>